<dbReference type="PANTHER" id="PTHR46380:SF2">
    <property type="entry name" value="CYCLIN-D-BINDING MYB-LIKE TRANSCRIPTION FACTOR 1"/>
    <property type="match status" value="1"/>
</dbReference>
<feature type="region of interest" description="Disordered" evidence="4">
    <location>
        <begin position="1"/>
        <end position="131"/>
    </location>
</feature>
<feature type="region of interest" description="Disordered" evidence="4">
    <location>
        <begin position="1166"/>
        <end position="1199"/>
    </location>
</feature>
<sequence length="1917" mass="219798">MPSYNGRTNWKNKNKKKNNQFNQSSQSTSYYQGNTQFSFDERGNIRHSNDNPNRVPNGKDFGHNYSKNRRKKNRNRSNFYHKTEWQDKSKHLNENSSTNTLHTSEKHQQLMKVPNKSNKKANHSISDETSTDLIAQKDDSDLFYCDIMGNLSHKNSPQRTEKSSHKTVMDLVKNNQFNGSSESTSYNQGSSQFLFDERGNLRQGNDNPTRVSNKKDFGHSYSKNQRKKNRNRSNLDHKAEQQDKSKHLNENSSTNPLHTSEKSQQLMKVPNKSKKKANLSNAETLADLIAQKDDSDLFYFDIMGNLNNTYSPQRTEKSGHKTVVDLVDSDLEISYQEKNNHIHKTSKNVSSKRMIHQTSSKDSVEAQFEEMFVSPKRNHHVSPSVIKSIDSNVLLNNSVKSKKKKKLAEHHSENVSINRHSRKNSDEIIDISYNDIYNELNDSVESKKKGKSKQLVNIRENPDDTSDVSYIDIHNELNDLVTPKKKKKKENSDETIDVSYIDIHNELDDLVTSKKKKKKSKECPDLELANTDSHHNKSEKKKKKIEPQSEFDLTGDVTHDIHSSSQMFDGPNDRHNLLNDSGISKKKKEKSKERPDLELANTDSHCDKSEKKKKKIQVQSEFDLTGDGSCDNQSSFEMFDVPNDRQNILNDTGKPKKKKEKSEACPDLELANTNSHLDKREKKKKKIVVESEFDLTGDRCSDNQSSLEMLDVSNNKHNILNDLGKSKNKKERSKECPDLEFANTDGHHDKSKKKKKKIEVESAFNLTGDGSCDNQSSFEVFDVPNDRHNILNDSGKCKKKKEKSKECRDLELANTDDHHDKSKKKKKKIEVESAFNLTGDGSCDNQSSFEVFDVPNDRHNILNDSGKCKKKKEKSKECRDLELANTDSHHDISEKKKKKLQVQSEFDLTGDGSCDNQSSFEMFDEPNDRHNILNDSGKSKKKKKKSKDSPDLELADTDSHHDKSEKKRKKIVVESEFDLTGDRCSNNQNSLEMLDVPNNKHNILNDSGKKKKEKSKACPDLELVNTDSQHDKSKKKKKKIEVESEVGLTAVGSFNIQSSFKKSSKHEKIELIDTNSECGRKSPILSFDRAIKFKKKKTEIPEVDSAFSNAYQPDITKPWTSKKRKNHSFDDKKLGVSDNGNSMLIDSCTPKKKRKIDLESVNAESLNTSTDHVKEKKQKVNEGVHSLKNSKDNNVLSYPSSPVKWKKIKESPSNEDIESLSILFGVNSAQKETMEPMVNLDSSVDSSGSRKKQKRLNLEPLYTDLLVSPTNSLHLEDKNSFSEYLNDRDWVQTNEVEDSPRVKPKLNFESDMYFETIAQDVRRKKKEHSQDLDSSSSSSIENTTDVNVSNKRLKGPKAPDVGRKEEEHSQDLDSSSSSSIENTTDVNVSSKISKGHKSPDMWRKNKKGKERKKEGKKSNSQELDSSSSSDVDDKSHVRKSRGPKFAYVSKFLSTNNLKQKQTKLTDWLNKQQELSKIDLSKENGANKSKVQIISTEEEEDSEDCIEEANDSKSKNKKKPSDNEYSKGLKNLKCRRSKEVYTAIYSDTQDSAASEMEDSSSEDEYDKETSGRKQGSISDRINASELSQLAELEIQLPRNNIPPLHQMARPSKLTDAETELAKKAKKGRFSKAEDEVLTKNWESFCESHNLTIRPSALFRLPRVMSIPEKIKFLQYLSTGLDDRNSHRIYQRFKALFREKVKLGRFSAEEDKKLLDFLLKTKSFRPYEELSVLLNRAPKSLENRARKLMERPKRIRWDLNMCERLVKAILKATGKEKVEDLEAMSLTRDQWNKVSSLLDNIPVPKLKAVWNVTLSPKLFEKEEVRTIKLDLIRLMIANNETDIKTVNWDKYAEQFEGMTGHRLNYLFNQLRFFTPSSKMDNLAENLRHLAETYRGHHKRKNDRLVFKNGKLLLDIEIKK</sequence>
<dbReference type="EnsemblMetazoa" id="XM_050661016.1">
    <property type="protein sequence ID" value="XP_050516973.1"/>
    <property type="gene ID" value="LOC126891743"/>
</dbReference>
<protein>
    <recommendedName>
        <fullName evidence="7">Transcription termination factor 1</fullName>
    </recommendedName>
</protein>
<feature type="compositionally biased region" description="Basic and acidic residues" evidence="4">
    <location>
        <begin position="1171"/>
        <end position="1182"/>
    </location>
</feature>
<feature type="compositionally biased region" description="Polar residues" evidence="4">
    <location>
        <begin position="202"/>
        <end position="211"/>
    </location>
</feature>
<keyword evidence="2" id="KW-0238">DNA-binding</keyword>
<keyword evidence="3" id="KW-0539">Nucleus</keyword>
<feature type="region of interest" description="Disordered" evidence="4">
    <location>
        <begin position="198"/>
        <end position="276"/>
    </location>
</feature>
<dbReference type="Proteomes" id="UP001652700">
    <property type="component" value="Unplaced"/>
</dbReference>
<feature type="compositionally biased region" description="Basic and acidic residues" evidence="4">
    <location>
        <begin position="1509"/>
        <end position="1526"/>
    </location>
</feature>
<feature type="region of interest" description="Disordered" evidence="4">
    <location>
        <begin position="854"/>
        <end position="1017"/>
    </location>
</feature>
<feature type="compositionally biased region" description="Acidic residues" evidence="4">
    <location>
        <begin position="1495"/>
        <end position="1508"/>
    </location>
</feature>
<feature type="region of interest" description="Disordered" evidence="4">
    <location>
        <begin position="1544"/>
        <end position="1580"/>
    </location>
</feature>
<evidence type="ECO:0000256" key="3">
    <source>
        <dbReference type="ARBA" id="ARBA00023242"/>
    </source>
</evidence>
<dbReference type="RefSeq" id="XP_050516973.1">
    <property type="nucleotide sequence ID" value="XM_050661016.1"/>
</dbReference>
<feature type="compositionally biased region" description="Polar residues" evidence="4">
    <location>
        <begin position="28"/>
        <end position="38"/>
    </location>
</feature>
<evidence type="ECO:0008006" key="7">
    <source>
        <dbReference type="Google" id="ProtNLM"/>
    </source>
</evidence>
<feature type="compositionally biased region" description="Basic and acidic residues" evidence="4">
    <location>
        <begin position="39"/>
        <end position="49"/>
    </location>
</feature>
<feature type="compositionally biased region" description="Acidic residues" evidence="4">
    <location>
        <begin position="1554"/>
        <end position="1565"/>
    </location>
</feature>
<name>A0ABM5L3F9_DIAVI</name>
<accession>A0ABM5L3F9</accession>
<organism evidence="5 6">
    <name type="scientific">Diabrotica virgifera virgifera</name>
    <name type="common">western corn rootworm</name>
    <dbReference type="NCBI Taxonomy" id="50390"/>
    <lineage>
        <taxon>Eukaryota</taxon>
        <taxon>Metazoa</taxon>
        <taxon>Ecdysozoa</taxon>
        <taxon>Arthropoda</taxon>
        <taxon>Hexapoda</taxon>
        <taxon>Insecta</taxon>
        <taxon>Pterygota</taxon>
        <taxon>Neoptera</taxon>
        <taxon>Endopterygota</taxon>
        <taxon>Coleoptera</taxon>
        <taxon>Polyphaga</taxon>
        <taxon>Cucujiformia</taxon>
        <taxon>Chrysomeloidea</taxon>
        <taxon>Chrysomelidae</taxon>
        <taxon>Galerucinae</taxon>
        <taxon>Diabroticina</taxon>
        <taxon>Diabroticites</taxon>
        <taxon>Diabrotica</taxon>
    </lineage>
</organism>
<feature type="compositionally biased region" description="Basic and acidic residues" evidence="4">
    <location>
        <begin position="874"/>
        <end position="894"/>
    </location>
</feature>
<evidence type="ECO:0000313" key="5">
    <source>
        <dbReference type="EnsemblMetazoa" id="XP_050516973.1"/>
    </source>
</evidence>
<feature type="compositionally biased region" description="Polar residues" evidence="4">
    <location>
        <begin position="1571"/>
        <end position="1580"/>
    </location>
</feature>
<feature type="region of interest" description="Disordered" evidence="4">
    <location>
        <begin position="718"/>
        <end position="757"/>
    </location>
</feature>
<keyword evidence="6" id="KW-1185">Reference proteome</keyword>
<feature type="region of interest" description="Disordered" evidence="4">
    <location>
        <begin position="445"/>
        <end position="467"/>
    </location>
</feature>
<feature type="compositionally biased region" description="Polar residues" evidence="4">
    <location>
        <begin position="250"/>
        <end position="266"/>
    </location>
</feature>
<reference evidence="5" key="1">
    <citation type="submission" date="2025-05" db="UniProtKB">
        <authorList>
            <consortium name="EnsemblMetazoa"/>
        </authorList>
    </citation>
    <scope>IDENTIFICATION</scope>
</reference>
<feature type="compositionally biased region" description="Polar residues" evidence="4">
    <location>
        <begin position="1380"/>
        <end position="1392"/>
    </location>
</feature>
<feature type="compositionally biased region" description="Basic and acidic residues" evidence="4">
    <location>
        <begin position="81"/>
        <end position="93"/>
    </location>
</feature>
<feature type="region of interest" description="Disordered" evidence="4">
    <location>
        <begin position="1114"/>
        <end position="1145"/>
    </location>
</feature>
<dbReference type="PANTHER" id="PTHR46380">
    <property type="entry name" value="CYCLIN-D-BINDING MYB-LIKE TRANSCRIPTION FACTOR 1"/>
    <property type="match status" value="1"/>
</dbReference>
<feature type="compositionally biased region" description="Basic and acidic residues" evidence="4">
    <location>
        <begin position="803"/>
        <end position="820"/>
    </location>
</feature>
<dbReference type="InterPro" id="IPR051651">
    <property type="entry name" value="DMTF1_DNA-bind_reg"/>
</dbReference>
<feature type="compositionally biased region" description="Basic and acidic residues" evidence="4">
    <location>
        <begin position="233"/>
        <end position="249"/>
    </location>
</feature>
<feature type="compositionally biased region" description="Low complexity" evidence="4">
    <location>
        <begin position="1420"/>
        <end position="1429"/>
    </location>
</feature>
<feature type="region of interest" description="Disordered" evidence="4">
    <location>
        <begin position="1321"/>
        <end position="1452"/>
    </location>
</feature>
<evidence type="ECO:0000313" key="6">
    <source>
        <dbReference type="Proteomes" id="UP001652700"/>
    </source>
</evidence>
<feature type="region of interest" description="Disordered" evidence="4">
    <location>
        <begin position="512"/>
        <end position="683"/>
    </location>
</feature>
<feature type="compositionally biased region" description="Polar residues" evidence="4">
    <location>
        <begin position="1340"/>
        <end position="1350"/>
    </location>
</feature>
<evidence type="ECO:0000256" key="4">
    <source>
        <dbReference type="SAM" id="MobiDB-lite"/>
    </source>
</evidence>
<proteinExistence type="predicted"/>
<feature type="compositionally biased region" description="Basic and acidic residues" evidence="4">
    <location>
        <begin position="1360"/>
        <end position="1371"/>
    </location>
</feature>
<feature type="region of interest" description="Disordered" evidence="4">
    <location>
        <begin position="1476"/>
        <end position="1529"/>
    </location>
</feature>
<dbReference type="GeneID" id="126891743"/>
<evidence type="ECO:0000256" key="2">
    <source>
        <dbReference type="ARBA" id="ARBA00023125"/>
    </source>
</evidence>
<feature type="region of interest" description="Disordered" evidence="4">
    <location>
        <begin position="401"/>
        <end position="420"/>
    </location>
</feature>
<feature type="region of interest" description="Disordered" evidence="4">
    <location>
        <begin position="791"/>
        <end position="829"/>
    </location>
</feature>
<evidence type="ECO:0000256" key="1">
    <source>
        <dbReference type="ARBA" id="ARBA00004123"/>
    </source>
</evidence>
<feature type="compositionally biased region" description="Basic residues" evidence="4">
    <location>
        <begin position="66"/>
        <end position="75"/>
    </location>
</feature>
<comment type="subcellular location">
    <subcellularLocation>
        <location evidence="1">Nucleus</location>
    </subcellularLocation>
</comment>